<evidence type="ECO:0000313" key="11">
    <source>
        <dbReference type="EMBL" id="SDY83702.1"/>
    </source>
</evidence>
<evidence type="ECO:0000256" key="1">
    <source>
        <dbReference type="ARBA" id="ARBA00001913"/>
    </source>
</evidence>
<keyword evidence="6" id="KW-0479">Metal-binding</keyword>
<keyword evidence="4" id="KW-0964">Secreted</keyword>
<dbReference type="Pfam" id="PF00413">
    <property type="entry name" value="Peptidase_M10"/>
    <property type="match status" value="1"/>
</dbReference>
<dbReference type="GO" id="GO:0005509">
    <property type="term" value="F:calcium ion binding"/>
    <property type="evidence" value="ECO:0007669"/>
    <property type="project" value="InterPro"/>
</dbReference>
<dbReference type="Gene3D" id="3.40.390.10">
    <property type="entry name" value="Collagenase (Catalytic Domain)"/>
    <property type="match status" value="1"/>
</dbReference>
<comment type="cofactor">
    <cofactor evidence="1">
        <name>Ca(2+)</name>
        <dbReference type="ChEBI" id="CHEBI:29108"/>
    </cofactor>
</comment>
<dbReference type="InterPro" id="IPR034033">
    <property type="entry name" value="Serralysin-like"/>
</dbReference>
<dbReference type="Pfam" id="PF08548">
    <property type="entry name" value="Peptidase_M10_C"/>
    <property type="match status" value="1"/>
</dbReference>
<dbReference type="SUPFAM" id="SSF51120">
    <property type="entry name" value="beta-Roll"/>
    <property type="match status" value="3"/>
</dbReference>
<accession>A0A1H3N497</accession>
<reference evidence="11 12" key="1">
    <citation type="submission" date="2016-10" db="EMBL/GenBank/DDBJ databases">
        <authorList>
            <person name="de Groot N.N."/>
        </authorList>
    </citation>
    <scope>NUCLEOTIDE SEQUENCE [LARGE SCALE GENOMIC DNA]</scope>
    <source>
        <strain evidence="11 12">DSM 26880</strain>
    </source>
</reference>
<evidence type="ECO:0000313" key="12">
    <source>
        <dbReference type="Proteomes" id="UP000199286"/>
    </source>
</evidence>
<dbReference type="InterPro" id="IPR024079">
    <property type="entry name" value="MetalloPept_cat_dom_sf"/>
</dbReference>
<keyword evidence="7" id="KW-0677">Repeat</keyword>
<keyword evidence="9" id="KW-0862">Zinc</keyword>
<evidence type="ECO:0000256" key="3">
    <source>
        <dbReference type="ARBA" id="ARBA00009490"/>
    </source>
</evidence>
<dbReference type="GO" id="GO:0008270">
    <property type="term" value="F:zinc ion binding"/>
    <property type="evidence" value="ECO:0007669"/>
    <property type="project" value="InterPro"/>
</dbReference>
<protein>
    <submittedName>
        <fullName evidence="11">Serralysin</fullName>
    </submittedName>
</protein>
<evidence type="ECO:0000259" key="10">
    <source>
        <dbReference type="SMART" id="SM00235"/>
    </source>
</evidence>
<dbReference type="STRING" id="321339.SAMN05444340_12022"/>
<dbReference type="SUPFAM" id="SSF55486">
    <property type="entry name" value="Metalloproteases ('zincins'), catalytic domain"/>
    <property type="match status" value="1"/>
</dbReference>
<dbReference type="InterPro" id="IPR001343">
    <property type="entry name" value="Hemolysn_Ca-bd"/>
</dbReference>
<dbReference type="InterPro" id="IPR018511">
    <property type="entry name" value="Hemolysin-typ_Ca-bd_CS"/>
</dbReference>
<dbReference type="Pfam" id="PF00353">
    <property type="entry name" value="HemolysinCabind"/>
    <property type="match status" value="7"/>
</dbReference>
<keyword evidence="5" id="KW-0645">Protease</keyword>
<dbReference type="PANTHER" id="PTHR38340:SF1">
    <property type="entry name" value="S-LAYER PROTEIN"/>
    <property type="match status" value="1"/>
</dbReference>
<evidence type="ECO:0000256" key="4">
    <source>
        <dbReference type="ARBA" id="ARBA00022525"/>
    </source>
</evidence>
<dbReference type="SMART" id="SM00235">
    <property type="entry name" value="ZnMc"/>
    <property type="match status" value="1"/>
</dbReference>
<dbReference type="Pfam" id="PF04151">
    <property type="entry name" value="PPC"/>
    <property type="match status" value="1"/>
</dbReference>
<dbReference type="GO" id="GO:0005615">
    <property type="term" value="C:extracellular space"/>
    <property type="evidence" value="ECO:0007669"/>
    <property type="project" value="InterPro"/>
</dbReference>
<evidence type="ECO:0000256" key="7">
    <source>
        <dbReference type="ARBA" id="ARBA00022737"/>
    </source>
</evidence>
<dbReference type="PROSITE" id="PS00330">
    <property type="entry name" value="HEMOLYSIN_CALCIUM"/>
    <property type="match status" value="4"/>
</dbReference>
<evidence type="ECO:0000256" key="5">
    <source>
        <dbReference type="ARBA" id="ARBA00022670"/>
    </source>
</evidence>
<dbReference type="InterPro" id="IPR050557">
    <property type="entry name" value="RTX_toxin/Mannuronan_C5-epim"/>
</dbReference>
<organism evidence="11 12">
    <name type="scientific">Citreimonas salinaria</name>
    <dbReference type="NCBI Taxonomy" id="321339"/>
    <lineage>
        <taxon>Bacteria</taxon>
        <taxon>Pseudomonadati</taxon>
        <taxon>Pseudomonadota</taxon>
        <taxon>Alphaproteobacteria</taxon>
        <taxon>Rhodobacterales</taxon>
        <taxon>Roseobacteraceae</taxon>
        <taxon>Citreimonas</taxon>
    </lineage>
</organism>
<evidence type="ECO:0000256" key="8">
    <source>
        <dbReference type="ARBA" id="ARBA00022801"/>
    </source>
</evidence>
<evidence type="ECO:0000256" key="9">
    <source>
        <dbReference type="ARBA" id="ARBA00022833"/>
    </source>
</evidence>
<evidence type="ECO:0000256" key="2">
    <source>
        <dbReference type="ARBA" id="ARBA00004613"/>
    </source>
</evidence>
<gene>
    <name evidence="11" type="ORF">SAMN05444340_12022</name>
</gene>
<dbReference type="GO" id="GO:0031012">
    <property type="term" value="C:extracellular matrix"/>
    <property type="evidence" value="ECO:0007669"/>
    <property type="project" value="InterPro"/>
</dbReference>
<dbReference type="Gene3D" id="2.60.120.380">
    <property type="match status" value="1"/>
</dbReference>
<dbReference type="InterPro" id="IPR011049">
    <property type="entry name" value="Serralysin-like_metalloprot_C"/>
</dbReference>
<dbReference type="OrthoDB" id="733404at2"/>
<dbReference type="SUPFAM" id="SSF89260">
    <property type="entry name" value="Collagen-binding domain"/>
    <property type="match status" value="1"/>
</dbReference>
<dbReference type="EMBL" id="FNPF01000020">
    <property type="protein sequence ID" value="SDY83702.1"/>
    <property type="molecule type" value="Genomic_DNA"/>
</dbReference>
<proteinExistence type="inferred from homology"/>
<dbReference type="GO" id="GO:0006508">
    <property type="term" value="P:proteolysis"/>
    <property type="evidence" value="ECO:0007669"/>
    <property type="project" value="UniProtKB-KW"/>
</dbReference>
<dbReference type="GO" id="GO:0004222">
    <property type="term" value="F:metalloendopeptidase activity"/>
    <property type="evidence" value="ECO:0007669"/>
    <property type="project" value="InterPro"/>
</dbReference>
<dbReference type="Gene3D" id="2.150.10.10">
    <property type="entry name" value="Serralysin-like metalloprotease, C-terminal"/>
    <property type="match status" value="5"/>
</dbReference>
<comment type="similarity">
    <text evidence="3">Belongs to the peptidase M10B family.</text>
</comment>
<dbReference type="CDD" id="cd04277">
    <property type="entry name" value="ZnMc_serralysin_like"/>
    <property type="match status" value="1"/>
</dbReference>
<evidence type="ECO:0000256" key="6">
    <source>
        <dbReference type="ARBA" id="ARBA00022723"/>
    </source>
</evidence>
<dbReference type="InterPro" id="IPR013858">
    <property type="entry name" value="Peptidase_M10B_C"/>
</dbReference>
<dbReference type="RefSeq" id="WP_089885573.1">
    <property type="nucleotide sequence ID" value="NZ_FNPF01000020.1"/>
</dbReference>
<dbReference type="InterPro" id="IPR001818">
    <property type="entry name" value="Pept_M10_metallopeptidase"/>
</dbReference>
<dbReference type="InterPro" id="IPR006026">
    <property type="entry name" value="Peptidase_Metallo"/>
</dbReference>
<dbReference type="InterPro" id="IPR007280">
    <property type="entry name" value="Peptidase_C_arc/bac"/>
</dbReference>
<dbReference type="Proteomes" id="UP000199286">
    <property type="component" value="Unassembled WGS sequence"/>
</dbReference>
<comment type="subcellular location">
    <subcellularLocation>
        <location evidence="2">Secreted</location>
    </subcellularLocation>
</comment>
<keyword evidence="8" id="KW-0378">Hydrolase</keyword>
<sequence>MCIACSLTQSFDPARHDGVTYAALSEGVDAVAGTGTLYSIGVGDTFDGSLGSGDSADWVAVTLEAGTTYQIDLNGAGSGVGTLNDPLVRLYDSTGTQIASDDDGGPALDSSLGFTAATTGTYYIAASSFGGTGSGTYRITLTEPTPLSDGTLDDMALYLTEGYWGSERSWNTSSSNVITVNISGLTAEGQQLALWAFEAWEAVADIDFQVTTGSANITFDDNDSGAYASSYVSGSTITSSTINVGADWLTAYGTTIDSYSFSTYVHEIGHALGLGHQGNYNGSGNFDTEAVFGNDSWQLSVMSYFNQVENPNSIASYAELVTPMMVDILAIQNLYGAPDAATSATAGATIWGNGSNLGTYLDLLAQGQNYGGAPVAMTIYDVGGIDTLNLTHHGTYGSRVDMNDETFSDVGGLIGNLGIARGTVIENLITGNGNDTVTGNAVANDINVGAGADSVHGGLGADTIEGGAGNDTLSGGDDADEVWGGLGADVLSGGAANDLLGGGSEADTLTGDGGADTLYGGSGADMMDGGIGDDVLGGGQGADTLYGRDGNDVLWAGTEDDLIYGAAGTDRMGGGEGADTLWGGTENDTLYGGELDDFLYGEEHNDILGSGSGHDSLDGGAGADNLWGAGGNDTLIGGDGVDTLGGGAGADLLDGGTGSDTLRGGAGNDTLYAGGANDVLFGEGDDDLLAGGSGVDWLDGGTGNDTLIGGADADRFVFRAGDGLDTVSDLLIGTDRLLLDDALWTGTLSATQVLSTYGADVGADFVLSFDGGEQIVFTGLAGSTTLDTAVDIF</sequence>
<name>A0A1H3N497_9RHOB</name>
<dbReference type="PRINTS" id="PR00313">
    <property type="entry name" value="CABNDNGRPT"/>
</dbReference>
<dbReference type="PANTHER" id="PTHR38340">
    <property type="entry name" value="S-LAYER PROTEIN"/>
    <property type="match status" value="1"/>
</dbReference>
<dbReference type="AlphaFoldDB" id="A0A1H3N497"/>
<feature type="domain" description="Peptidase metallopeptidase" evidence="10">
    <location>
        <begin position="166"/>
        <end position="307"/>
    </location>
</feature>
<keyword evidence="12" id="KW-1185">Reference proteome</keyword>